<feature type="compositionally biased region" description="Polar residues" evidence="1">
    <location>
        <begin position="90"/>
        <end position="104"/>
    </location>
</feature>
<accession>A0ABV4NQJ2</accession>
<comment type="caution">
    <text evidence="3">The sequence shown here is derived from an EMBL/GenBank/DDBJ whole genome shotgun (WGS) entry which is preliminary data.</text>
</comment>
<keyword evidence="2" id="KW-1133">Transmembrane helix</keyword>
<dbReference type="Pfam" id="PF07963">
    <property type="entry name" value="N_methyl"/>
    <property type="match status" value="1"/>
</dbReference>
<dbReference type="RefSeq" id="WP_299584246.1">
    <property type="nucleotide sequence ID" value="NZ_JBGMEL010000015.1"/>
</dbReference>
<dbReference type="NCBIfam" id="TIGR02523">
    <property type="entry name" value="type_IV_pilV"/>
    <property type="match status" value="1"/>
</dbReference>
<protein>
    <submittedName>
        <fullName evidence="3">Type IV pilus modification protein PilV</fullName>
    </submittedName>
</protein>
<feature type="region of interest" description="Disordered" evidence="1">
    <location>
        <begin position="80"/>
        <end position="104"/>
    </location>
</feature>
<dbReference type="InterPro" id="IPR012902">
    <property type="entry name" value="N_methyl_site"/>
</dbReference>
<keyword evidence="2" id="KW-0472">Membrane</keyword>
<proteinExistence type="predicted"/>
<dbReference type="InterPro" id="IPR013362">
    <property type="entry name" value="Pilus_4_PilV"/>
</dbReference>
<name>A0ABV4NQJ2_9GAMM</name>
<dbReference type="Proteomes" id="UP001569414">
    <property type="component" value="Unassembled WGS sequence"/>
</dbReference>
<gene>
    <name evidence="3" type="primary">pilV</name>
    <name evidence="3" type="ORF">ACCI51_14695</name>
</gene>
<dbReference type="EMBL" id="JBGMEL010000015">
    <property type="protein sequence ID" value="MFA0791799.1"/>
    <property type="molecule type" value="Genomic_DNA"/>
</dbReference>
<feature type="transmembrane region" description="Helical" evidence="2">
    <location>
        <begin position="6"/>
        <end position="28"/>
    </location>
</feature>
<evidence type="ECO:0000313" key="3">
    <source>
        <dbReference type="EMBL" id="MFA0791799.1"/>
    </source>
</evidence>
<evidence type="ECO:0000256" key="2">
    <source>
        <dbReference type="SAM" id="Phobius"/>
    </source>
</evidence>
<evidence type="ECO:0000313" key="4">
    <source>
        <dbReference type="Proteomes" id="UP001569414"/>
    </source>
</evidence>
<keyword evidence="4" id="KW-1185">Reference proteome</keyword>
<sequence length="174" mass="18476">MFDQRGATLIEILVSILVLAIGLLGLAATQMMSLKNGNGSHHRYMAALAAQEIIERMRANPVGFKSGDYDGNHGLSVDLAGEDDDISGGAPSTDNNSLTPDCSSKCTPSELSDLDIYEWENLLSSNFPSATGSIKSDAGEVKVTITWKEQHTGKSYGGSSGNLDDATFEMSVEL</sequence>
<organism evidence="3 4">
    <name type="scientific">Microbulbifer echini</name>
    <dbReference type="NCBI Taxonomy" id="1529067"/>
    <lineage>
        <taxon>Bacteria</taxon>
        <taxon>Pseudomonadati</taxon>
        <taxon>Pseudomonadota</taxon>
        <taxon>Gammaproteobacteria</taxon>
        <taxon>Cellvibrionales</taxon>
        <taxon>Microbulbiferaceae</taxon>
        <taxon>Microbulbifer</taxon>
    </lineage>
</organism>
<reference evidence="3 4" key="1">
    <citation type="submission" date="2024-08" db="EMBL/GenBank/DDBJ databases">
        <authorList>
            <person name="Ishaq N."/>
        </authorList>
    </citation>
    <scope>NUCLEOTIDE SEQUENCE [LARGE SCALE GENOMIC DNA]</scope>
    <source>
        <strain evidence="3 4">JCM 30400</strain>
    </source>
</reference>
<keyword evidence="2" id="KW-0812">Transmembrane</keyword>
<evidence type="ECO:0000256" key="1">
    <source>
        <dbReference type="SAM" id="MobiDB-lite"/>
    </source>
</evidence>